<feature type="domain" description="LicD/FKTN/FKRP nucleotidyltransferase" evidence="1">
    <location>
        <begin position="24"/>
        <end position="252"/>
    </location>
</feature>
<accession>A0ABZ2T9B6</accession>
<reference evidence="3" key="1">
    <citation type="submission" date="2017-05" db="EMBL/GenBank/DDBJ databases">
        <title>The Genome Sequence of EEnterococcus faecalis 9F2_4866.</title>
        <authorList>
            <consortium name="The Broad Institute Genomics Platform"/>
            <consortium name="The Broad Institute Genomic Center for Infectious Diseases"/>
            <person name="Earl A."/>
            <person name="Manson A."/>
            <person name="Schwartman J."/>
            <person name="Gilmore M."/>
            <person name="Abouelleil A."/>
            <person name="Cao P."/>
            <person name="Chapman S."/>
            <person name="Cusick C."/>
            <person name="Shea T."/>
            <person name="Young S."/>
            <person name="Neafsey D."/>
            <person name="Nusbaum C."/>
            <person name="Birren B."/>
        </authorList>
    </citation>
    <scope>NUCLEOTIDE SEQUENCE [LARGE SCALE GENOMIC DNA]</scope>
    <source>
        <strain evidence="3">12C11_DIV0727</strain>
    </source>
</reference>
<sequence>MESLELKQVKQIALDILIYIDKICKENDLNYAIFYGTLLGAVRHKGFIPWDDDIDIVMLRPDYDKLIEILSKKDDYLLLNPLTRENYRYTFSKLVDKDTKLVSSQYYNGEDPDLGIFVDIFPLDGLPNDPALIEEYGNEMEMYRVNFMDTLGNTYARSFTKWKSLVKRVMRKPRQMKLLKQGNFNYWRKKYDDSSLRYPIESSQKCGHLEYILFKRGVFPTAWFSDFIEIEFEGYRFQTIKNFDDFLSLCYGDYMKLPPIDEQQSNHLYKAYYK</sequence>
<evidence type="ECO:0000259" key="1">
    <source>
        <dbReference type="Pfam" id="PF04991"/>
    </source>
</evidence>
<gene>
    <name evidence="2" type="ORF">A5866_003065</name>
</gene>
<dbReference type="EMBL" id="CP147248">
    <property type="protein sequence ID" value="WYJ87939.1"/>
    <property type="molecule type" value="Genomic_DNA"/>
</dbReference>
<evidence type="ECO:0000313" key="3">
    <source>
        <dbReference type="Proteomes" id="UP000195080"/>
    </source>
</evidence>
<proteinExistence type="predicted"/>
<dbReference type="InterPro" id="IPR007074">
    <property type="entry name" value="LicD/FKTN/FKRP_NTP_transf"/>
</dbReference>
<protein>
    <submittedName>
        <fullName evidence="2">Lipopolysaccharide cholinephosphotransferase</fullName>
    </submittedName>
</protein>
<dbReference type="PANTHER" id="PTHR43404">
    <property type="entry name" value="LIPOPOLYSACCHARIDE CHOLINEPHOSPHOTRANSFERASE LICD"/>
    <property type="match status" value="1"/>
</dbReference>
<organism evidence="2 3">
    <name type="scientific">Candidatus Enterococcus lemimoniae</name>
    <dbReference type="NCBI Taxonomy" id="1834167"/>
    <lineage>
        <taxon>Bacteria</taxon>
        <taxon>Bacillati</taxon>
        <taxon>Bacillota</taxon>
        <taxon>Bacilli</taxon>
        <taxon>Lactobacillales</taxon>
        <taxon>Enterococcaceae</taxon>
        <taxon>Enterococcus</taxon>
    </lineage>
</organism>
<reference evidence="2 3" key="2">
    <citation type="submission" date="2024-03" db="EMBL/GenBank/DDBJ databases">
        <title>The Genome Sequence of Enterococcus sp. DIV0727d.</title>
        <authorList>
            <consortium name="The Broad Institute Genomics Platform"/>
            <consortium name="The Broad Institute Microbial Omics Core"/>
            <consortium name="The Broad Institute Genomic Center for Infectious Diseases"/>
            <person name="Earl A."/>
            <person name="Manson A."/>
            <person name="Gilmore M."/>
            <person name="Schwartman J."/>
            <person name="Shea T."/>
            <person name="Abouelleil A."/>
            <person name="Cao P."/>
            <person name="Chapman S."/>
            <person name="Cusick C."/>
            <person name="Young S."/>
            <person name="Neafsey D."/>
            <person name="Nusbaum C."/>
            <person name="Birren B."/>
        </authorList>
    </citation>
    <scope>NUCLEOTIDE SEQUENCE [LARGE SCALE GENOMIC DNA]</scope>
    <source>
        <strain evidence="2 3">12C11_DIV0727</strain>
    </source>
</reference>
<name>A0ABZ2T9B6_9ENTE</name>
<dbReference type="PANTHER" id="PTHR43404:SF2">
    <property type="entry name" value="LIPOPOLYSACCHARIDE CHOLINEPHOSPHOTRANSFERASE LICD"/>
    <property type="match status" value="1"/>
</dbReference>
<keyword evidence="3" id="KW-1185">Reference proteome</keyword>
<evidence type="ECO:0000313" key="2">
    <source>
        <dbReference type="EMBL" id="WYJ87939.1"/>
    </source>
</evidence>
<dbReference type="RefSeq" id="WP_254907589.1">
    <property type="nucleotide sequence ID" value="NZ_CP147248.1"/>
</dbReference>
<dbReference type="Proteomes" id="UP000195080">
    <property type="component" value="Chromosome"/>
</dbReference>
<dbReference type="InterPro" id="IPR052942">
    <property type="entry name" value="LPS_cholinephosphotransferase"/>
</dbReference>
<dbReference type="Pfam" id="PF04991">
    <property type="entry name" value="LicD"/>
    <property type="match status" value="1"/>
</dbReference>